<sequence>MKDLKQFLIIAILFLGFQDALGQDSKYLHYLVDSLPKGKPVLVNLEVEKNFMATERVEISKNGKTLFYGARNGYKTTSKADILKIEFNKGKWNKPQVVFADSSGAPSLSKDEKTIYFQYDHQLSPKGLYSRKTKTGWSTPKRFLDSLEKSHYLQSPKKSSFYYSSGIKGNDKIQNIFHVVTTKSDTLIKQLGFKVKGDFIDFYVSPDESFLILVMNKATNEDSFAFYAKSDLFISFKKDSKTWTKPVNLGAETHSVSEWNWGPYVTNDKKYLFFSSWGKTVGTYMIDFEPIYSRLKLKSN</sequence>
<name>A0ABX1RYA7_9FLAO</name>
<organism evidence="1 2">
    <name type="scientific">Flavivirga algicola</name>
    <dbReference type="NCBI Taxonomy" id="2729136"/>
    <lineage>
        <taxon>Bacteria</taxon>
        <taxon>Pseudomonadati</taxon>
        <taxon>Bacteroidota</taxon>
        <taxon>Flavobacteriia</taxon>
        <taxon>Flavobacteriales</taxon>
        <taxon>Flavobacteriaceae</taxon>
        <taxon>Flavivirga</taxon>
    </lineage>
</organism>
<dbReference type="SUPFAM" id="SSF82171">
    <property type="entry name" value="DPP6 N-terminal domain-like"/>
    <property type="match status" value="1"/>
</dbReference>
<reference evidence="1 2" key="1">
    <citation type="submission" date="2020-04" db="EMBL/GenBank/DDBJ databases">
        <title>A Flavivirga sp. nov.</title>
        <authorList>
            <person name="Sun X."/>
        </authorList>
    </citation>
    <scope>NUCLEOTIDE SEQUENCE [LARGE SCALE GENOMIC DNA]</scope>
    <source>
        <strain evidence="1 2">Y03</strain>
    </source>
</reference>
<accession>A0ABX1RYA7</accession>
<comment type="caution">
    <text evidence="1">The sequence shown here is derived from an EMBL/GenBank/DDBJ whole genome shotgun (WGS) entry which is preliminary data.</text>
</comment>
<evidence type="ECO:0000313" key="1">
    <source>
        <dbReference type="EMBL" id="NMH88028.1"/>
    </source>
</evidence>
<gene>
    <name evidence="1" type="ORF">HHX25_10955</name>
</gene>
<dbReference type="RefSeq" id="WP_169673081.1">
    <property type="nucleotide sequence ID" value="NZ_JABBHF010000005.1"/>
</dbReference>
<dbReference type="EMBL" id="JABBHF010000005">
    <property type="protein sequence ID" value="NMH88028.1"/>
    <property type="molecule type" value="Genomic_DNA"/>
</dbReference>
<proteinExistence type="predicted"/>
<evidence type="ECO:0008006" key="3">
    <source>
        <dbReference type="Google" id="ProtNLM"/>
    </source>
</evidence>
<evidence type="ECO:0000313" key="2">
    <source>
        <dbReference type="Proteomes" id="UP000746690"/>
    </source>
</evidence>
<dbReference type="Proteomes" id="UP000746690">
    <property type="component" value="Unassembled WGS sequence"/>
</dbReference>
<keyword evidence="2" id="KW-1185">Reference proteome</keyword>
<protein>
    <recommendedName>
        <fullName evidence="3">WD40 repeat protein</fullName>
    </recommendedName>
</protein>